<dbReference type="EMBL" id="CP001097">
    <property type="protein sequence ID" value="ACD90191.1"/>
    <property type="molecule type" value="Genomic_DNA"/>
</dbReference>
<dbReference type="PROSITE" id="PS51257">
    <property type="entry name" value="PROKAR_LIPOPROTEIN"/>
    <property type="match status" value="1"/>
</dbReference>
<evidence type="ECO:0000313" key="2">
    <source>
        <dbReference type="EMBL" id="ACD90191.1"/>
    </source>
</evidence>
<dbReference type="KEGG" id="cli:Clim_1122"/>
<sequence precursor="true">MRIDFIRCIAVAVFVALSACSGMNRDLPENAVNPVVVSEKVPHDADDPAIWVNHADHDGSMILGTDKHENGAVYVFDLQGRIIANKCVHGLQRPNNIDVEYGLLLNGKPVDIAVVTERMSGKLRVFTLPDMKAVDKGGIPVFTGERDNAPMGVALYKRKHDGAIYAVVSRKQGPVDGTYLWQYRLEDSGNGFVRASLVRKFGIWSGKKEIEAVAVDDRSGFVYYSDEGVGVRKYHADPDMKGGEKELALFATDGFTKDHEGIAVFSTTDGSVVIISDQGAGQLHLFRESGSASDGSKGVRRIGIVKTAAVDTDGIEASSVLSTAGFPAGILVAMSDDRTFQYYSLKDLGILP</sequence>
<dbReference type="eggNOG" id="COG4247">
    <property type="taxonomic scope" value="Bacteria"/>
</dbReference>
<feature type="domain" description="BPP" evidence="1">
    <location>
        <begin position="22"/>
        <end position="352"/>
    </location>
</feature>
<dbReference type="Proteomes" id="UP000008841">
    <property type="component" value="Chromosome"/>
</dbReference>
<dbReference type="STRING" id="290315.Clim_1122"/>
<reference evidence="2 3" key="1">
    <citation type="submission" date="2008-05" db="EMBL/GenBank/DDBJ databases">
        <title>Complete sequence of Chlorobium limicola DSM 245.</title>
        <authorList>
            <consortium name="US DOE Joint Genome Institute"/>
            <person name="Lucas S."/>
            <person name="Copeland A."/>
            <person name="Lapidus A."/>
            <person name="Glavina del Rio T."/>
            <person name="Dalin E."/>
            <person name="Tice H."/>
            <person name="Bruce D."/>
            <person name="Goodwin L."/>
            <person name="Pitluck S."/>
            <person name="Schmutz J."/>
            <person name="Larimer F."/>
            <person name="Land M."/>
            <person name="Hauser L."/>
            <person name="Kyrpides N."/>
            <person name="Ovchinnikova G."/>
            <person name="Zhao F."/>
            <person name="Li T."/>
            <person name="Liu Z."/>
            <person name="Overmann J."/>
            <person name="Bryant D.A."/>
            <person name="Richardson P."/>
        </authorList>
    </citation>
    <scope>NUCLEOTIDE SEQUENCE [LARGE SCALE GENOMIC DNA]</scope>
    <source>
        <strain evidence="3">DSM 245 / NBRC 103803 / 6330</strain>
    </source>
</reference>
<dbReference type="AlphaFoldDB" id="B3ECB6"/>
<dbReference type="HOGENOM" id="CLU_044211_0_0_10"/>
<accession>B3ECB6</accession>
<name>B3ECB6_CHLL2</name>
<dbReference type="GO" id="GO:0016158">
    <property type="term" value="F:inositol hexakisphosphate 3-phosphatase activity"/>
    <property type="evidence" value="ECO:0007669"/>
    <property type="project" value="InterPro"/>
</dbReference>
<evidence type="ECO:0000313" key="3">
    <source>
        <dbReference type="Proteomes" id="UP000008841"/>
    </source>
</evidence>
<dbReference type="Pfam" id="PF02333">
    <property type="entry name" value="Phytase"/>
    <property type="match status" value="1"/>
</dbReference>
<dbReference type="InterPro" id="IPR011042">
    <property type="entry name" value="6-blade_b-propeller_TolB-like"/>
</dbReference>
<dbReference type="InterPro" id="IPR003431">
    <property type="entry name" value="B-propeller_Phytase"/>
</dbReference>
<gene>
    <name evidence="2" type="ordered locus">Clim_1122</name>
</gene>
<organism evidence="2 3">
    <name type="scientific">Chlorobium limicola (strain DSM 245 / NBRC 103803 / 6330)</name>
    <dbReference type="NCBI Taxonomy" id="290315"/>
    <lineage>
        <taxon>Bacteria</taxon>
        <taxon>Pseudomonadati</taxon>
        <taxon>Chlorobiota</taxon>
        <taxon>Chlorobiia</taxon>
        <taxon>Chlorobiales</taxon>
        <taxon>Chlorobiaceae</taxon>
        <taxon>Chlorobium/Pelodictyon group</taxon>
        <taxon>Chlorobium</taxon>
    </lineage>
</organism>
<dbReference type="Gene3D" id="2.120.10.30">
    <property type="entry name" value="TolB, C-terminal domain"/>
    <property type="match status" value="1"/>
</dbReference>
<evidence type="ECO:0000259" key="1">
    <source>
        <dbReference type="PROSITE" id="PS51662"/>
    </source>
</evidence>
<dbReference type="SUPFAM" id="SSF50956">
    <property type="entry name" value="Thermostable phytase (3-phytase)"/>
    <property type="match status" value="1"/>
</dbReference>
<dbReference type="PROSITE" id="PS51662">
    <property type="entry name" value="BP_PHYTASE"/>
    <property type="match status" value="1"/>
</dbReference>
<proteinExistence type="predicted"/>
<dbReference type="OrthoDB" id="8696437at2"/>
<protein>
    <submittedName>
        <fullName evidence="2">Phytase</fullName>
    </submittedName>
</protein>